<dbReference type="Pfam" id="PF01266">
    <property type="entry name" value="DAO"/>
    <property type="match status" value="1"/>
</dbReference>
<evidence type="ECO:0000313" key="4">
    <source>
        <dbReference type="Proteomes" id="UP000075714"/>
    </source>
</evidence>
<sequence>MIPQGLVLDVGRYLAALWRACQLEAAARGDGSSARLRLRVVGSLERLRPPGTAAKEQGEEDGEEEWRVEGPGPGVRVAAAGAAEAVEGVQYDAVVVAAGAAAATIVEVAAAALPLQLCQGLTLVMAPGPTAAPAAAPSPTAPPCAPDPAAASCVGGYPGGYPAGRPSLLGQPYLAAQGPGRLVVGATKRYGWSARQALEACMRSEYAAERTRAAEAAEVDATGPGAAPAAAAVADVAVDAMADAAATEALRAAACGVWAPLSGWEVARVREGVRALPPRTSAGSLPLLGRVAPGRSWWLVGGLGSRGLVYHGLLGRLAAEAALSGSEEGLPAELTAWRGVRVGEAVFEAP</sequence>
<evidence type="ECO:0000259" key="2">
    <source>
        <dbReference type="Pfam" id="PF01266"/>
    </source>
</evidence>
<dbReference type="InterPro" id="IPR006076">
    <property type="entry name" value="FAD-dep_OxRdtase"/>
</dbReference>
<comment type="caution">
    <text evidence="3">The sequence shown here is derived from an EMBL/GenBank/DDBJ whole genome shotgun (WGS) entry which is preliminary data.</text>
</comment>
<dbReference type="AlphaFoldDB" id="A0A150FZ34"/>
<protein>
    <recommendedName>
        <fullName evidence="2">FAD dependent oxidoreductase domain-containing protein</fullName>
    </recommendedName>
</protein>
<evidence type="ECO:0000256" key="1">
    <source>
        <dbReference type="SAM" id="MobiDB-lite"/>
    </source>
</evidence>
<accession>A0A150FZ34</accession>
<dbReference type="OrthoDB" id="547145at2759"/>
<keyword evidence="4" id="KW-1185">Reference proteome</keyword>
<dbReference type="PANTHER" id="PTHR13847">
    <property type="entry name" value="SARCOSINE DEHYDROGENASE-RELATED"/>
    <property type="match status" value="1"/>
</dbReference>
<reference evidence="4" key="1">
    <citation type="journal article" date="2016" name="Nat. Commun.">
        <title>The Gonium pectorale genome demonstrates co-option of cell cycle regulation during the evolution of multicellularity.</title>
        <authorList>
            <person name="Hanschen E.R."/>
            <person name="Marriage T.N."/>
            <person name="Ferris P.J."/>
            <person name="Hamaji T."/>
            <person name="Toyoda A."/>
            <person name="Fujiyama A."/>
            <person name="Neme R."/>
            <person name="Noguchi H."/>
            <person name="Minakuchi Y."/>
            <person name="Suzuki M."/>
            <person name="Kawai-Toyooka H."/>
            <person name="Smith D.R."/>
            <person name="Sparks H."/>
            <person name="Anderson J."/>
            <person name="Bakaric R."/>
            <person name="Luria V."/>
            <person name="Karger A."/>
            <person name="Kirschner M.W."/>
            <person name="Durand P.M."/>
            <person name="Michod R.E."/>
            <person name="Nozaki H."/>
            <person name="Olson B.J."/>
        </authorList>
    </citation>
    <scope>NUCLEOTIDE SEQUENCE [LARGE SCALE GENOMIC DNA]</scope>
    <source>
        <strain evidence="4">NIES-2863</strain>
    </source>
</reference>
<dbReference type="PANTHER" id="PTHR13847:SF261">
    <property type="entry name" value="FAD-DEPENDENT OXIDOREDUCTASE FAMILY PROTEIN"/>
    <property type="match status" value="1"/>
</dbReference>
<evidence type="ECO:0000313" key="3">
    <source>
        <dbReference type="EMBL" id="KXZ42873.1"/>
    </source>
</evidence>
<gene>
    <name evidence="3" type="ORF">GPECTOR_113g285</name>
</gene>
<name>A0A150FZ34_GONPE</name>
<feature type="domain" description="FAD dependent oxidoreductase" evidence="2">
    <location>
        <begin position="80"/>
        <end position="320"/>
    </location>
</feature>
<dbReference type="Proteomes" id="UP000075714">
    <property type="component" value="Unassembled WGS sequence"/>
</dbReference>
<dbReference type="STRING" id="33097.A0A150FZ34"/>
<dbReference type="GO" id="GO:0005737">
    <property type="term" value="C:cytoplasm"/>
    <property type="evidence" value="ECO:0007669"/>
    <property type="project" value="TreeGrafter"/>
</dbReference>
<proteinExistence type="predicted"/>
<feature type="region of interest" description="Disordered" evidence="1">
    <location>
        <begin position="48"/>
        <end position="70"/>
    </location>
</feature>
<dbReference type="EMBL" id="LSYV01000113">
    <property type="protein sequence ID" value="KXZ42873.1"/>
    <property type="molecule type" value="Genomic_DNA"/>
</dbReference>
<organism evidence="3 4">
    <name type="scientific">Gonium pectorale</name>
    <name type="common">Green alga</name>
    <dbReference type="NCBI Taxonomy" id="33097"/>
    <lineage>
        <taxon>Eukaryota</taxon>
        <taxon>Viridiplantae</taxon>
        <taxon>Chlorophyta</taxon>
        <taxon>core chlorophytes</taxon>
        <taxon>Chlorophyceae</taxon>
        <taxon>CS clade</taxon>
        <taxon>Chlamydomonadales</taxon>
        <taxon>Volvocaceae</taxon>
        <taxon>Gonium</taxon>
    </lineage>
</organism>